<dbReference type="OrthoDB" id="4152429at2759"/>
<evidence type="ECO:0000313" key="3">
    <source>
        <dbReference type="Proteomes" id="UP000054342"/>
    </source>
</evidence>
<gene>
    <name evidence="2" type="ORF">PV05_06953</name>
</gene>
<dbReference type="GeneID" id="25328861"/>
<dbReference type="AlphaFoldDB" id="A0A0D2F3Y7"/>
<protein>
    <submittedName>
        <fullName evidence="2">Uncharacterized protein</fullName>
    </submittedName>
</protein>
<keyword evidence="3" id="KW-1185">Reference proteome</keyword>
<dbReference type="EMBL" id="KN847320">
    <property type="protein sequence ID" value="KIW54604.1"/>
    <property type="molecule type" value="Genomic_DNA"/>
</dbReference>
<evidence type="ECO:0000313" key="2">
    <source>
        <dbReference type="EMBL" id="KIW54604.1"/>
    </source>
</evidence>
<dbReference type="HOGENOM" id="CLU_131056_0_0_1"/>
<dbReference type="Proteomes" id="UP000054342">
    <property type="component" value="Unassembled WGS sequence"/>
</dbReference>
<organism evidence="2 3">
    <name type="scientific">Exophiala xenobiotica</name>
    <dbReference type="NCBI Taxonomy" id="348802"/>
    <lineage>
        <taxon>Eukaryota</taxon>
        <taxon>Fungi</taxon>
        <taxon>Dikarya</taxon>
        <taxon>Ascomycota</taxon>
        <taxon>Pezizomycotina</taxon>
        <taxon>Eurotiomycetes</taxon>
        <taxon>Chaetothyriomycetidae</taxon>
        <taxon>Chaetothyriales</taxon>
        <taxon>Herpotrichiellaceae</taxon>
        <taxon>Exophiala</taxon>
    </lineage>
</organism>
<proteinExistence type="predicted"/>
<feature type="compositionally biased region" description="Basic residues" evidence="1">
    <location>
        <begin position="118"/>
        <end position="130"/>
    </location>
</feature>
<sequence>MHVPPRAKNPTAEDFEYCRGEFKKLSRKLAKGDFNSSDREEMLFDALEYGKTVVQYAIELQNKHVSESHQNETDSSSDGKFSDGGVPLPSKIARVSVSKKRARSDDTSSEDEDDSKSLKKVRMTTTKKRTRDAVEDSSDDGQTSRSSKKARLGGEKVEAARVFKELDALLKTSVKGSK</sequence>
<feature type="region of interest" description="Disordered" evidence="1">
    <location>
        <begin position="64"/>
        <end position="158"/>
    </location>
</feature>
<dbReference type="RefSeq" id="XP_013315188.1">
    <property type="nucleotide sequence ID" value="XM_013459734.1"/>
</dbReference>
<feature type="compositionally biased region" description="Low complexity" evidence="1">
    <location>
        <begin position="74"/>
        <end position="85"/>
    </location>
</feature>
<accession>A0A0D2F3Y7</accession>
<name>A0A0D2F3Y7_9EURO</name>
<evidence type="ECO:0000256" key="1">
    <source>
        <dbReference type="SAM" id="MobiDB-lite"/>
    </source>
</evidence>
<reference evidence="2 3" key="1">
    <citation type="submission" date="2015-01" db="EMBL/GenBank/DDBJ databases">
        <title>The Genome Sequence of Exophiala xenobiotica CBS118157.</title>
        <authorList>
            <consortium name="The Broad Institute Genomics Platform"/>
            <person name="Cuomo C."/>
            <person name="de Hoog S."/>
            <person name="Gorbushina A."/>
            <person name="Stielow B."/>
            <person name="Teixiera M."/>
            <person name="Abouelleil A."/>
            <person name="Chapman S.B."/>
            <person name="Priest M."/>
            <person name="Young S.K."/>
            <person name="Wortman J."/>
            <person name="Nusbaum C."/>
            <person name="Birren B."/>
        </authorList>
    </citation>
    <scope>NUCLEOTIDE SEQUENCE [LARGE SCALE GENOMIC DNA]</scope>
    <source>
        <strain evidence="2 3">CBS 118157</strain>
    </source>
</reference>